<comment type="function">
    <text evidence="5">Catalyzes the reversible hydration of carbon dioxide to form bicarbonate.</text>
</comment>
<evidence type="ECO:0000256" key="3">
    <source>
        <dbReference type="ARBA" id="ARBA00022723"/>
    </source>
</evidence>
<dbReference type="PANTHER" id="PTHR43175:SF3">
    <property type="entry name" value="CARBON DISULFIDE HYDROLASE"/>
    <property type="match status" value="1"/>
</dbReference>
<dbReference type="PANTHER" id="PTHR43175">
    <property type="entry name" value="CARBONIC ANHYDRASE"/>
    <property type="match status" value="1"/>
</dbReference>
<organism evidence="8 9">
    <name type="scientific">Janibacter alkaliphilus</name>
    <dbReference type="NCBI Taxonomy" id="1069963"/>
    <lineage>
        <taxon>Bacteria</taxon>
        <taxon>Bacillati</taxon>
        <taxon>Actinomycetota</taxon>
        <taxon>Actinomycetes</taxon>
        <taxon>Micrococcales</taxon>
        <taxon>Intrasporangiaceae</taxon>
        <taxon>Janibacter</taxon>
    </lineage>
</organism>
<feature type="binding site" evidence="7">
    <location>
        <position position="90"/>
    </location>
    <ligand>
        <name>Zn(2+)</name>
        <dbReference type="ChEBI" id="CHEBI:29105"/>
    </ligand>
</feature>
<dbReference type="Gene3D" id="3.40.1050.10">
    <property type="entry name" value="Carbonic anhydrase"/>
    <property type="match status" value="1"/>
</dbReference>
<dbReference type="SMART" id="SM00947">
    <property type="entry name" value="Pro_CA"/>
    <property type="match status" value="1"/>
</dbReference>
<evidence type="ECO:0000256" key="5">
    <source>
        <dbReference type="ARBA" id="ARBA00024993"/>
    </source>
</evidence>
<proteinExistence type="inferred from homology"/>
<keyword evidence="3 7" id="KW-0479">Metal-binding</keyword>
<feature type="binding site" evidence="7">
    <location>
        <position position="39"/>
    </location>
    <ligand>
        <name>Zn(2+)</name>
        <dbReference type="ChEBI" id="CHEBI:29105"/>
    </ligand>
</feature>
<dbReference type="GO" id="GO:0004089">
    <property type="term" value="F:carbonate dehydratase activity"/>
    <property type="evidence" value="ECO:0007669"/>
    <property type="project" value="UniProtKB-EC"/>
</dbReference>
<evidence type="ECO:0000256" key="7">
    <source>
        <dbReference type="PIRSR" id="PIRSR601765-1"/>
    </source>
</evidence>
<feature type="binding site" evidence="7">
    <location>
        <position position="37"/>
    </location>
    <ligand>
        <name>Zn(2+)</name>
        <dbReference type="ChEBI" id="CHEBI:29105"/>
    </ligand>
</feature>
<dbReference type="InterPro" id="IPR001765">
    <property type="entry name" value="Carbonic_anhydrase"/>
</dbReference>
<dbReference type="CDD" id="cd03379">
    <property type="entry name" value="beta_CA_cladeD"/>
    <property type="match status" value="1"/>
</dbReference>
<dbReference type="RefSeq" id="WP_179462640.1">
    <property type="nucleotide sequence ID" value="NZ_JACBZX010000001.1"/>
</dbReference>
<sequence length="165" mass="17381">MSTGFDDLISANAGYADAFTTTGLEGAAAAGIGVVTCMDSRIDPLAMLGLSLGDAKVVRNPGAQVTPDALEAMVLGVHLLGIRRILVVAHTRCAMTTRSEDEVRELISGSAGQDAAWQPFHVVADQQVRLAQDVAKLRSHPLIGERAEIGGFVYDVDSGRLSHHC</sequence>
<dbReference type="GO" id="GO:0008270">
    <property type="term" value="F:zinc ion binding"/>
    <property type="evidence" value="ECO:0007669"/>
    <property type="project" value="InterPro"/>
</dbReference>
<keyword evidence="9" id="KW-1185">Reference proteome</keyword>
<comment type="catalytic activity">
    <reaction evidence="6">
        <text>hydrogencarbonate + H(+) = CO2 + H2O</text>
        <dbReference type="Rhea" id="RHEA:10748"/>
        <dbReference type="ChEBI" id="CHEBI:15377"/>
        <dbReference type="ChEBI" id="CHEBI:15378"/>
        <dbReference type="ChEBI" id="CHEBI:16526"/>
        <dbReference type="ChEBI" id="CHEBI:17544"/>
        <dbReference type="EC" id="4.2.1.1"/>
    </reaction>
</comment>
<name>A0A852X449_9MICO</name>
<protein>
    <recommendedName>
        <fullName evidence="2">carbonic anhydrase</fullName>
        <ecNumber evidence="2">4.2.1.1</ecNumber>
    </recommendedName>
</protein>
<dbReference type="Pfam" id="PF00484">
    <property type="entry name" value="Pro_CA"/>
    <property type="match status" value="1"/>
</dbReference>
<comment type="caution">
    <text evidence="8">The sequence shown here is derived from an EMBL/GenBank/DDBJ whole genome shotgun (WGS) entry which is preliminary data.</text>
</comment>
<dbReference type="EMBL" id="JACBZX010000001">
    <property type="protein sequence ID" value="NYG37237.1"/>
    <property type="molecule type" value="Genomic_DNA"/>
</dbReference>
<evidence type="ECO:0000256" key="1">
    <source>
        <dbReference type="ARBA" id="ARBA00006217"/>
    </source>
</evidence>
<dbReference type="Proteomes" id="UP000592181">
    <property type="component" value="Unassembled WGS sequence"/>
</dbReference>
<comment type="similarity">
    <text evidence="1">Belongs to the beta-class carbonic anhydrase family.</text>
</comment>
<evidence type="ECO:0000256" key="4">
    <source>
        <dbReference type="ARBA" id="ARBA00022833"/>
    </source>
</evidence>
<evidence type="ECO:0000256" key="2">
    <source>
        <dbReference type="ARBA" id="ARBA00012925"/>
    </source>
</evidence>
<comment type="cofactor">
    <cofactor evidence="7">
        <name>Zn(2+)</name>
        <dbReference type="ChEBI" id="CHEBI:29105"/>
    </cofactor>
    <text evidence="7">Binds 1 zinc ion per subunit.</text>
</comment>
<evidence type="ECO:0000256" key="6">
    <source>
        <dbReference type="ARBA" id="ARBA00048348"/>
    </source>
</evidence>
<keyword evidence="8" id="KW-0456">Lyase</keyword>
<dbReference type="EC" id="4.2.1.1" evidence="2"/>
<dbReference type="InterPro" id="IPR036874">
    <property type="entry name" value="Carbonic_anhydrase_sf"/>
</dbReference>
<dbReference type="SUPFAM" id="SSF53056">
    <property type="entry name" value="beta-carbonic anhydrase, cab"/>
    <property type="match status" value="1"/>
</dbReference>
<reference evidence="8 9" key="1">
    <citation type="submission" date="2020-07" db="EMBL/GenBank/DDBJ databases">
        <title>Sequencing the genomes of 1000 actinobacteria strains.</title>
        <authorList>
            <person name="Klenk H.-P."/>
        </authorList>
    </citation>
    <scope>NUCLEOTIDE SEQUENCE [LARGE SCALE GENOMIC DNA]</scope>
    <source>
        <strain evidence="8 9">DSM 24723</strain>
    </source>
</reference>
<gene>
    <name evidence="8" type="ORF">BJY28_001706</name>
</gene>
<feature type="binding site" evidence="7">
    <location>
        <position position="93"/>
    </location>
    <ligand>
        <name>Zn(2+)</name>
        <dbReference type="ChEBI" id="CHEBI:29105"/>
    </ligand>
</feature>
<evidence type="ECO:0000313" key="8">
    <source>
        <dbReference type="EMBL" id="NYG37237.1"/>
    </source>
</evidence>
<evidence type="ECO:0000313" key="9">
    <source>
        <dbReference type="Proteomes" id="UP000592181"/>
    </source>
</evidence>
<dbReference type="AlphaFoldDB" id="A0A852X449"/>
<keyword evidence="4 7" id="KW-0862">Zinc</keyword>
<accession>A0A852X449</accession>